<proteinExistence type="predicted"/>
<gene>
    <name evidence="1" type="ORF">SPELUC_LOCUS7254</name>
</gene>
<keyword evidence="2" id="KW-1185">Reference proteome</keyword>
<reference evidence="1" key="1">
    <citation type="submission" date="2021-06" db="EMBL/GenBank/DDBJ databases">
        <authorList>
            <person name="Kallberg Y."/>
            <person name="Tangrot J."/>
            <person name="Rosling A."/>
        </authorList>
    </citation>
    <scope>NUCLEOTIDE SEQUENCE</scope>
    <source>
        <strain evidence="1">28 12/20/2015</strain>
    </source>
</reference>
<protein>
    <submittedName>
        <fullName evidence="1">10853_t:CDS:1</fullName>
    </submittedName>
</protein>
<dbReference type="EMBL" id="CAJVPW010009354">
    <property type="protein sequence ID" value="CAG8604364.1"/>
    <property type="molecule type" value="Genomic_DNA"/>
</dbReference>
<name>A0ACA9MXF4_9GLOM</name>
<evidence type="ECO:0000313" key="2">
    <source>
        <dbReference type="Proteomes" id="UP000789366"/>
    </source>
</evidence>
<accession>A0ACA9MXF4</accession>
<dbReference type="Proteomes" id="UP000789366">
    <property type="component" value="Unassembled WGS sequence"/>
</dbReference>
<sequence>MDTNLVDISSDVLPDDDDSNIGSRKRSSRKVHETRSQKPPSANLRSKTLTSFADINKPTLQSDLSVARRRSSKQSLQSPKSARNTRSSTKEKEIDSSYKIKYSNMKTYARKQNKSIPESILNLTDFTSFPENDEQKKPTTAFGIYCLELATVHFYGKGMSNQEFVTFAAGCWTQLSDDNKEEYEKRRRIMVQQIKQKITQQQQRDPQI</sequence>
<evidence type="ECO:0000313" key="1">
    <source>
        <dbReference type="EMBL" id="CAG8604364.1"/>
    </source>
</evidence>
<feature type="non-terminal residue" evidence="1">
    <location>
        <position position="1"/>
    </location>
</feature>
<feature type="non-terminal residue" evidence="1">
    <location>
        <position position="208"/>
    </location>
</feature>
<organism evidence="1 2">
    <name type="scientific">Cetraspora pellucida</name>
    <dbReference type="NCBI Taxonomy" id="1433469"/>
    <lineage>
        <taxon>Eukaryota</taxon>
        <taxon>Fungi</taxon>
        <taxon>Fungi incertae sedis</taxon>
        <taxon>Mucoromycota</taxon>
        <taxon>Glomeromycotina</taxon>
        <taxon>Glomeromycetes</taxon>
        <taxon>Diversisporales</taxon>
        <taxon>Gigasporaceae</taxon>
        <taxon>Cetraspora</taxon>
    </lineage>
</organism>
<comment type="caution">
    <text evidence="1">The sequence shown here is derived from an EMBL/GenBank/DDBJ whole genome shotgun (WGS) entry which is preliminary data.</text>
</comment>